<evidence type="ECO:0000259" key="2">
    <source>
        <dbReference type="Pfam" id="PF13960"/>
    </source>
</evidence>
<dbReference type="Pfam" id="PF13960">
    <property type="entry name" value="DUF4218"/>
    <property type="match status" value="1"/>
</dbReference>
<dbReference type="OrthoDB" id="1002061at2759"/>
<dbReference type="Gramene" id="OMO87017">
    <property type="protein sequence ID" value="OMO87017"/>
    <property type="gene ID" value="CCACVL1_09317"/>
</dbReference>
<dbReference type="Pfam" id="PF13952">
    <property type="entry name" value="DUF4216"/>
    <property type="match status" value="1"/>
</dbReference>
<reference evidence="3 4" key="1">
    <citation type="submission" date="2013-09" db="EMBL/GenBank/DDBJ databases">
        <title>Corchorus capsularis genome sequencing.</title>
        <authorList>
            <person name="Alam M."/>
            <person name="Haque M.S."/>
            <person name="Islam M.S."/>
            <person name="Emdad E.M."/>
            <person name="Islam M.M."/>
            <person name="Ahmed B."/>
            <person name="Halim A."/>
            <person name="Hossen Q.M.M."/>
            <person name="Hossain M.Z."/>
            <person name="Ahmed R."/>
            <person name="Khan M.M."/>
            <person name="Islam R."/>
            <person name="Rashid M.M."/>
            <person name="Khan S.A."/>
            <person name="Rahman M.S."/>
            <person name="Alam M."/>
        </authorList>
    </citation>
    <scope>NUCLEOTIDE SEQUENCE [LARGE SCALE GENOMIC DNA]</scope>
    <source>
        <strain evidence="4">cv. CVL-1</strain>
        <tissue evidence="3">Whole seedling</tissue>
    </source>
</reference>
<feature type="domain" description="DUF4216" evidence="1">
    <location>
        <begin position="205"/>
        <end position="281"/>
    </location>
</feature>
<evidence type="ECO:0000259" key="1">
    <source>
        <dbReference type="Pfam" id="PF13952"/>
    </source>
</evidence>
<sequence>MHHFQKKATNRSSVEASICEAYIVEEISTFCSFYFESNVPTRLNRVPRNDDGGEVDSMGRLSIFTHPGRPFGPNSSRYLTEDEYKATELYVLLNCEEVEPYIENKKERPNISDGELEKLRATNFPSWLKSFVDNNKDQVDSQIKIMANGPLRFAKFYNGYFVNGYKFHTFNYGQNRETMNYGVCVKGSCYNDYDCDFYGILVEILELEYVRNGNKVVLFKCHWFDMSDRGVRVHPHYGLVEVKHASTLSSNEPFVLAQQAQQVCYTSYPSKRRERRDWWAVCKIKARSRFHIPSNEEDKQFEKVDGFYQDDESTSFNVLPNLELDDPNVLVSED</sequence>
<dbReference type="AlphaFoldDB" id="A0A1R3IWP9"/>
<dbReference type="InterPro" id="IPR025452">
    <property type="entry name" value="DUF4218"/>
</dbReference>
<feature type="non-terminal residue" evidence="3">
    <location>
        <position position="334"/>
    </location>
</feature>
<gene>
    <name evidence="3" type="ORF">CCACVL1_09317</name>
</gene>
<protein>
    <recommendedName>
        <fullName evidence="5">DUF4218 domain-containing protein</fullName>
    </recommendedName>
</protein>
<dbReference type="PANTHER" id="PTHR48258:SF3">
    <property type="entry name" value="FK506-BINDING PROTEIN 4-LIKE ISOFORM X1"/>
    <property type="match status" value="1"/>
</dbReference>
<dbReference type="InterPro" id="IPR025312">
    <property type="entry name" value="DUF4216"/>
</dbReference>
<comment type="caution">
    <text evidence="3">The sequence shown here is derived from an EMBL/GenBank/DDBJ whole genome shotgun (WGS) entry which is preliminary data.</text>
</comment>
<evidence type="ECO:0000313" key="4">
    <source>
        <dbReference type="Proteomes" id="UP000188268"/>
    </source>
</evidence>
<evidence type="ECO:0008006" key="5">
    <source>
        <dbReference type="Google" id="ProtNLM"/>
    </source>
</evidence>
<evidence type="ECO:0000313" key="3">
    <source>
        <dbReference type="EMBL" id="OMO87017.1"/>
    </source>
</evidence>
<dbReference type="Proteomes" id="UP000188268">
    <property type="component" value="Unassembled WGS sequence"/>
</dbReference>
<proteinExistence type="predicted"/>
<organism evidence="3 4">
    <name type="scientific">Corchorus capsularis</name>
    <name type="common">Jute</name>
    <dbReference type="NCBI Taxonomy" id="210143"/>
    <lineage>
        <taxon>Eukaryota</taxon>
        <taxon>Viridiplantae</taxon>
        <taxon>Streptophyta</taxon>
        <taxon>Embryophyta</taxon>
        <taxon>Tracheophyta</taxon>
        <taxon>Spermatophyta</taxon>
        <taxon>Magnoliopsida</taxon>
        <taxon>eudicotyledons</taxon>
        <taxon>Gunneridae</taxon>
        <taxon>Pentapetalae</taxon>
        <taxon>rosids</taxon>
        <taxon>malvids</taxon>
        <taxon>Malvales</taxon>
        <taxon>Malvaceae</taxon>
        <taxon>Grewioideae</taxon>
        <taxon>Apeibeae</taxon>
        <taxon>Corchorus</taxon>
    </lineage>
</organism>
<keyword evidence="4" id="KW-1185">Reference proteome</keyword>
<dbReference type="EMBL" id="AWWV01009339">
    <property type="protein sequence ID" value="OMO87017.1"/>
    <property type="molecule type" value="Genomic_DNA"/>
</dbReference>
<accession>A0A1R3IWP9</accession>
<dbReference type="OMA" id="ANIDVHR"/>
<dbReference type="PANTHER" id="PTHR48258">
    <property type="entry name" value="DUF4218 DOMAIN-CONTAINING PROTEIN-RELATED"/>
    <property type="match status" value="1"/>
</dbReference>
<name>A0A1R3IWP9_COCAP</name>
<feature type="domain" description="DUF4218" evidence="2">
    <location>
        <begin position="4"/>
        <end position="49"/>
    </location>
</feature>